<dbReference type="PANTHER" id="PTHR42978">
    <property type="entry name" value="QUORUM-QUENCHING LACTONASE YTNP-RELATED-RELATED"/>
    <property type="match status" value="1"/>
</dbReference>
<feature type="domain" description="Metallo-beta-lactamase" evidence="5">
    <location>
        <begin position="58"/>
        <end position="281"/>
    </location>
</feature>
<comment type="caution">
    <text evidence="6">The sequence shown here is derived from an EMBL/GenBank/DDBJ whole genome shotgun (WGS) entry which is preliminary data.</text>
</comment>
<comment type="similarity">
    <text evidence="1">Belongs to the metallo-beta-lactamase superfamily.</text>
</comment>
<dbReference type="Gene3D" id="3.60.15.10">
    <property type="entry name" value="Ribonuclease Z/Hydroxyacylglutathione hydrolase-like"/>
    <property type="match status" value="1"/>
</dbReference>
<reference evidence="6 7" key="1">
    <citation type="submission" date="2023-07" db="EMBL/GenBank/DDBJ databases">
        <title>Sequencing the genomes of 1000 actinobacteria strains.</title>
        <authorList>
            <person name="Klenk H.-P."/>
        </authorList>
    </citation>
    <scope>NUCLEOTIDE SEQUENCE [LARGE SCALE GENOMIC DNA]</scope>
    <source>
        <strain evidence="6 7">DSM 46740</strain>
    </source>
</reference>
<dbReference type="InterPro" id="IPR001279">
    <property type="entry name" value="Metallo-B-lactamas"/>
</dbReference>
<name>A0ABT9QNI1_9ACTN</name>
<proteinExistence type="inferred from homology"/>
<organism evidence="6 7">
    <name type="scientific">Streptosporangium lutulentum</name>
    <dbReference type="NCBI Taxonomy" id="1461250"/>
    <lineage>
        <taxon>Bacteria</taxon>
        <taxon>Bacillati</taxon>
        <taxon>Actinomycetota</taxon>
        <taxon>Actinomycetes</taxon>
        <taxon>Streptosporangiales</taxon>
        <taxon>Streptosporangiaceae</taxon>
        <taxon>Streptosporangium</taxon>
    </lineage>
</organism>
<evidence type="ECO:0000256" key="1">
    <source>
        <dbReference type="ARBA" id="ARBA00007749"/>
    </source>
</evidence>
<dbReference type="CDD" id="cd16277">
    <property type="entry name" value="metallo-hydrolase-like_MBL-fold"/>
    <property type="match status" value="1"/>
</dbReference>
<evidence type="ECO:0000259" key="5">
    <source>
        <dbReference type="SMART" id="SM00849"/>
    </source>
</evidence>
<dbReference type="InterPro" id="IPR051013">
    <property type="entry name" value="MBL_superfamily_lactonases"/>
</dbReference>
<evidence type="ECO:0000256" key="4">
    <source>
        <dbReference type="ARBA" id="ARBA00022833"/>
    </source>
</evidence>
<evidence type="ECO:0000256" key="3">
    <source>
        <dbReference type="ARBA" id="ARBA00022801"/>
    </source>
</evidence>
<dbReference type="EMBL" id="JAUSQU010000001">
    <property type="protein sequence ID" value="MDP9848296.1"/>
    <property type="molecule type" value="Genomic_DNA"/>
</dbReference>
<dbReference type="PANTHER" id="PTHR42978:SF6">
    <property type="entry name" value="QUORUM-QUENCHING LACTONASE YTNP-RELATED"/>
    <property type="match status" value="1"/>
</dbReference>
<keyword evidence="2" id="KW-0479">Metal-binding</keyword>
<accession>A0ABT9QNI1</accession>
<dbReference type="SUPFAM" id="SSF56281">
    <property type="entry name" value="Metallo-hydrolase/oxidoreductase"/>
    <property type="match status" value="1"/>
</dbReference>
<evidence type="ECO:0000313" key="7">
    <source>
        <dbReference type="Proteomes" id="UP001225356"/>
    </source>
</evidence>
<dbReference type="RefSeq" id="WP_307565513.1">
    <property type="nucleotide sequence ID" value="NZ_JAUSQU010000001.1"/>
</dbReference>
<dbReference type="Pfam" id="PF00753">
    <property type="entry name" value="Lactamase_B"/>
    <property type="match status" value="1"/>
</dbReference>
<keyword evidence="7" id="KW-1185">Reference proteome</keyword>
<sequence>METISFGDLEVGRVVEWRGSLRTVSEILPDAPAEVWDANRSWLSPDFWNPVTGAYQIFVQTWVIRGPGRTVLVDTGIGDDRDRPQVPQFAHLRTGFLDRLSAAGVRPEQVDIVINTHLHHDHVGWNTRLDAGGWVPAFPNATYLVPRADYDHYRPGGTARMLPAHTDDERRRLDNLRLVFADSIEPIESAGQLVLWEGEHRIDDTLRLESAPGHTPGSSVVWLESRDARAVFVGDLMHSPVQILHPGYKSCFDLDAETARASRRRVLAAAARTGATVFPAHFGGHGAVTVQPGPGPDAFAVSWANLAPEAGDLG</sequence>
<dbReference type="InterPro" id="IPR036866">
    <property type="entry name" value="RibonucZ/Hydroxyglut_hydro"/>
</dbReference>
<gene>
    <name evidence="6" type="ORF">J2853_007507</name>
</gene>
<keyword evidence="4" id="KW-0862">Zinc</keyword>
<evidence type="ECO:0000256" key="2">
    <source>
        <dbReference type="ARBA" id="ARBA00022723"/>
    </source>
</evidence>
<evidence type="ECO:0000313" key="6">
    <source>
        <dbReference type="EMBL" id="MDP9848296.1"/>
    </source>
</evidence>
<keyword evidence="3" id="KW-0378">Hydrolase</keyword>
<protein>
    <submittedName>
        <fullName evidence="6">Glyoxylase-like metal-dependent hydrolase (Beta-lactamase superfamily II)</fullName>
    </submittedName>
</protein>
<dbReference type="SMART" id="SM00849">
    <property type="entry name" value="Lactamase_B"/>
    <property type="match status" value="1"/>
</dbReference>
<dbReference type="Proteomes" id="UP001225356">
    <property type="component" value="Unassembled WGS sequence"/>
</dbReference>